<reference evidence="1 2" key="1">
    <citation type="submission" date="2016-11" db="EMBL/GenBank/DDBJ databases">
        <title>Mixed transmission modes and dynamic genome evolution in an obligate animal-bacterial symbiosis.</title>
        <authorList>
            <person name="Russell S.L."/>
            <person name="Corbett-Detig R.B."/>
            <person name="Cavanaugh C.M."/>
        </authorList>
    </citation>
    <scope>NUCLEOTIDE SEQUENCE [LARGE SCALE GENOMIC DNA]</scope>
    <source>
        <strain evidence="1">MA-KB16</strain>
    </source>
</reference>
<proteinExistence type="predicted"/>
<gene>
    <name evidence="1" type="ORF">BOV88_11950</name>
</gene>
<name>A0A1T2GSQ5_SOVGS</name>
<evidence type="ECO:0000313" key="1">
    <source>
        <dbReference type="EMBL" id="OOY34061.1"/>
    </source>
</evidence>
<accession>A0A1T2GSQ5</accession>
<organism evidence="1 2">
    <name type="scientific">Solemya velum gill symbiont</name>
    <dbReference type="NCBI Taxonomy" id="2340"/>
    <lineage>
        <taxon>Bacteria</taxon>
        <taxon>Pseudomonadati</taxon>
        <taxon>Pseudomonadota</taxon>
        <taxon>Gammaproteobacteria</taxon>
        <taxon>sulfur-oxidizing symbionts</taxon>
    </lineage>
</organism>
<dbReference type="EMBL" id="MPNX01000023">
    <property type="protein sequence ID" value="OOY34061.1"/>
    <property type="molecule type" value="Genomic_DNA"/>
</dbReference>
<dbReference type="AlphaFoldDB" id="A0A1T2GSQ5"/>
<protein>
    <submittedName>
        <fullName evidence="1">Uncharacterized protein</fullName>
    </submittedName>
</protein>
<comment type="caution">
    <text evidence="1">The sequence shown here is derived from an EMBL/GenBank/DDBJ whole genome shotgun (WGS) entry which is preliminary data.</text>
</comment>
<dbReference type="Proteomes" id="UP000190962">
    <property type="component" value="Unassembled WGS sequence"/>
</dbReference>
<evidence type="ECO:0000313" key="2">
    <source>
        <dbReference type="Proteomes" id="UP000190962"/>
    </source>
</evidence>
<sequence length="81" mass="9397">MLLAVTLIAPAPLPTQSRDFHILAVSDFGRHAKQLHNFPPLFSMWFDAPEEVKRDIVRHFMRNSRVEIHFKACREKVGIKS</sequence>